<dbReference type="EMBL" id="GDHC01006136">
    <property type="protein sequence ID" value="JAQ12493.1"/>
    <property type="molecule type" value="Transcribed_RNA"/>
</dbReference>
<sequence>MQRAYIVNAAELATYDQAKTLLVRYGQCDPTNVVTHLVSSATAGVVAAVSSQPVDLIKNRLMHQSVLPDGTHQYTGMTQCGIDIIRREGFLALFKGVGANSCRIG</sequence>
<dbReference type="InterPro" id="IPR018108">
    <property type="entry name" value="MCP_transmembrane"/>
</dbReference>
<dbReference type="GO" id="GO:0016020">
    <property type="term" value="C:membrane"/>
    <property type="evidence" value="ECO:0007669"/>
    <property type="project" value="UniProtKB-SubCell"/>
</dbReference>
<accession>A0A146LY52</accession>
<dbReference type="InterPro" id="IPR050391">
    <property type="entry name" value="Mito_Metabolite_Transporter"/>
</dbReference>
<dbReference type="Gene3D" id="1.50.40.10">
    <property type="entry name" value="Mitochondrial carrier domain"/>
    <property type="match status" value="1"/>
</dbReference>
<evidence type="ECO:0000256" key="3">
    <source>
        <dbReference type="ARBA" id="ARBA00022448"/>
    </source>
</evidence>
<evidence type="ECO:0000256" key="6">
    <source>
        <dbReference type="ARBA" id="ARBA00022989"/>
    </source>
</evidence>
<keyword evidence="4 8" id="KW-0812">Transmembrane</keyword>
<dbReference type="PROSITE" id="PS50920">
    <property type="entry name" value="SOLCAR"/>
    <property type="match status" value="1"/>
</dbReference>
<dbReference type="PANTHER" id="PTHR45618">
    <property type="entry name" value="MITOCHONDRIAL DICARBOXYLATE CARRIER-RELATED"/>
    <property type="match status" value="1"/>
</dbReference>
<name>A0A146LY52_LYGHE</name>
<keyword evidence="6" id="KW-1133">Transmembrane helix</keyword>
<evidence type="ECO:0000256" key="1">
    <source>
        <dbReference type="ARBA" id="ARBA00004141"/>
    </source>
</evidence>
<keyword evidence="3 9" id="KW-0813">Transport</keyword>
<evidence type="ECO:0000256" key="9">
    <source>
        <dbReference type="RuleBase" id="RU000488"/>
    </source>
</evidence>
<evidence type="ECO:0000313" key="10">
    <source>
        <dbReference type="EMBL" id="JAQ12493.1"/>
    </source>
</evidence>
<comment type="subcellular location">
    <subcellularLocation>
        <location evidence="1">Membrane</location>
        <topology evidence="1">Multi-pass membrane protein</topology>
    </subcellularLocation>
</comment>
<evidence type="ECO:0000256" key="5">
    <source>
        <dbReference type="ARBA" id="ARBA00022737"/>
    </source>
</evidence>
<dbReference type="AlphaFoldDB" id="A0A146LY52"/>
<keyword evidence="5" id="KW-0677">Repeat</keyword>
<protein>
    <submittedName>
        <fullName evidence="10">Kidney mitochondrial carrier protein 1</fullName>
    </submittedName>
</protein>
<dbReference type="Pfam" id="PF00153">
    <property type="entry name" value="Mito_carr"/>
    <property type="match status" value="1"/>
</dbReference>
<evidence type="ECO:0000256" key="7">
    <source>
        <dbReference type="ARBA" id="ARBA00023136"/>
    </source>
</evidence>
<evidence type="ECO:0000256" key="8">
    <source>
        <dbReference type="PROSITE-ProRule" id="PRU00282"/>
    </source>
</evidence>
<feature type="repeat" description="Solcar" evidence="8">
    <location>
        <begin position="31"/>
        <end position="105"/>
    </location>
</feature>
<keyword evidence="7 8" id="KW-0472">Membrane</keyword>
<organism evidence="10">
    <name type="scientific">Lygus hesperus</name>
    <name type="common">Western plant bug</name>
    <dbReference type="NCBI Taxonomy" id="30085"/>
    <lineage>
        <taxon>Eukaryota</taxon>
        <taxon>Metazoa</taxon>
        <taxon>Ecdysozoa</taxon>
        <taxon>Arthropoda</taxon>
        <taxon>Hexapoda</taxon>
        <taxon>Insecta</taxon>
        <taxon>Pterygota</taxon>
        <taxon>Neoptera</taxon>
        <taxon>Paraneoptera</taxon>
        <taxon>Hemiptera</taxon>
        <taxon>Heteroptera</taxon>
        <taxon>Panheteroptera</taxon>
        <taxon>Cimicomorpha</taxon>
        <taxon>Miridae</taxon>
        <taxon>Mirini</taxon>
        <taxon>Lygus</taxon>
    </lineage>
</organism>
<evidence type="ECO:0000256" key="4">
    <source>
        <dbReference type="ARBA" id="ARBA00022692"/>
    </source>
</evidence>
<dbReference type="SUPFAM" id="SSF103506">
    <property type="entry name" value="Mitochondrial carrier"/>
    <property type="match status" value="1"/>
</dbReference>
<reference evidence="10" key="1">
    <citation type="journal article" date="2016" name="Gigascience">
        <title>De novo construction of an expanded transcriptome assembly for the western tarnished plant bug, Lygus hesperus.</title>
        <authorList>
            <person name="Tassone E.E."/>
            <person name="Geib S.M."/>
            <person name="Hall B."/>
            <person name="Fabrick J.A."/>
            <person name="Brent C.S."/>
            <person name="Hull J.J."/>
        </authorList>
    </citation>
    <scope>NUCLEOTIDE SEQUENCE</scope>
</reference>
<proteinExistence type="inferred from homology"/>
<dbReference type="InterPro" id="IPR023395">
    <property type="entry name" value="MCP_dom_sf"/>
</dbReference>
<gene>
    <name evidence="10" type="primary">SLC25A30_1</name>
    <name evidence="10" type="ORF">g.25587</name>
</gene>
<comment type="similarity">
    <text evidence="2 9">Belongs to the mitochondrial carrier (TC 2.A.29) family.</text>
</comment>
<evidence type="ECO:0000256" key="2">
    <source>
        <dbReference type="ARBA" id="ARBA00006375"/>
    </source>
</evidence>